<dbReference type="GO" id="GO:0005524">
    <property type="term" value="F:ATP binding"/>
    <property type="evidence" value="ECO:0007669"/>
    <property type="project" value="UniProtKB-KW"/>
</dbReference>
<dbReference type="GO" id="GO:0006298">
    <property type="term" value="P:mismatch repair"/>
    <property type="evidence" value="ECO:0007669"/>
    <property type="project" value="InterPro"/>
</dbReference>
<dbReference type="FunFam" id="3.40.50.300:FF:000870">
    <property type="entry name" value="MutS protein homolog 4"/>
    <property type="match status" value="1"/>
</dbReference>
<dbReference type="InterPro" id="IPR007696">
    <property type="entry name" value="DNA_mismatch_repair_MutS_core"/>
</dbReference>
<dbReference type="InterPro" id="IPR036187">
    <property type="entry name" value="DNA_mismatch_repair_MutS_sf"/>
</dbReference>
<dbReference type="InterPro" id="IPR007861">
    <property type="entry name" value="DNA_mismatch_repair_MutS_clamp"/>
</dbReference>
<dbReference type="Proteomes" id="UP000481153">
    <property type="component" value="Unassembled WGS sequence"/>
</dbReference>
<dbReference type="AlphaFoldDB" id="A0A6G0WQU8"/>
<evidence type="ECO:0000256" key="5">
    <source>
        <dbReference type="ARBA" id="ARBA00023254"/>
    </source>
</evidence>
<evidence type="ECO:0000259" key="6">
    <source>
        <dbReference type="PROSITE" id="PS00486"/>
    </source>
</evidence>
<keyword evidence="2" id="KW-0547">Nucleotide-binding</keyword>
<evidence type="ECO:0000256" key="2">
    <source>
        <dbReference type="ARBA" id="ARBA00022741"/>
    </source>
</evidence>
<dbReference type="Pfam" id="PF00488">
    <property type="entry name" value="MutS_V"/>
    <property type="match status" value="1"/>
</dbReference>
<evidence type="ECO:0000256" key="4">
    <source>
        <dbReference type="ARBA" id="ARBA00023125"/>
    </source>
</evidence>
<dbReference type="InterPro" id="IPR017261">
    <property type="entry name" value="DNA_mismatch_repair_MutS/MSH"/>
</dbReference>
<dbReference type="GO" id="GO:0005634">
    <property type="term" value="C:nucleus"/>
    <property type="evidence" value="ECO:0007669"/>
    <property type="project" value="TreeGrafter"/>
</dbReference>
<dbReference type="SMART" id="SM00534">
    <property type="entry name" value="MUTSac"/>
    <property type="match status" value="1"/>
</dbReference>
<dbReference type="PIRSF" id="PIRSF037677">
    <property type="entry name" value="DNA_mis_repair_Msh6"/>
    <property type="match status" value="1"/>
</dbReference>
<keyword evidence="4" id="KW-0238">DNA-binding</keyword>
<dbReference type="Gene3D" id="3.40.50.300">
    <property type="entry name" value="P-loop containing nucleotide triphosphate hydrolases"/>
    <property type="match status" value="1"/>
</dbReference>
<dbReference type="VEuPathDB" id="FungiDB:AeMF1_018735"/>
<name>A0A6G0WQU8_9STRA</name>
<accession>A0A6G0WQU8</accession>
<comment type="similarity">
    <text evidence="1">Belongs to the DNA mismatch repair MutS family.</text>
</comment>
<feature type="domain" description="DNA mismatch repair proteins mutS family" evidence="6">
    <location>
        <begin position="501"/>
        <end position="517"/>
    </location>
</feature>
<sequence>MNCIDMSLLKNYVVMGSVACLVKYVEFIQGIYIAKKTIKVIVNTAVPVLLMDYNTISALEVMRGARSGSTHQSLVAKIDSTFTSVGKRLLRTTLLRPYADTKTIEDRQELVGIFLSNPSSYLDITEILPDFPDLEQLMSQLVVIPKTVSQCVFEQAITSIIALKTTLEATPKLRTRLSCLNKQLTQKSNLLRSLIESLDQNDFGQILISIEKVIDHSANWTKSARDMKIQGGFAVKSGIDGKLDVMRSTLVDTVGTMEHKISEYQEKFGFTIKLHFSVSRGYHLNIPNAGQVLPSCFEERVKYKRSIACTTKEFSSLNSRAFECLQDIYKLSFGVVQALLDEVRPHASVLYSMVENIAVLDMILSFTNLAALSPADQPYCCPTVSEHGQLFIKKGRHPLIEEMMSDQPFVPNDLYMSPVVNFNLVTGPNCSGKSTYLRTVAVITVLAHIGCYVPAEEAHIPIRDRLFTRMGTFDDMQENASSFTLEMQEAAFILDNCTRRSLVLVDELGRGTSNEEGFAIAWSISESLMKTEAYCLFSTHFHGLRELSKLYICCQNYHLEATDEDILHFQYKLEEGPTNFRHGYGLKMARVCGLPQNICDEAAQFHQTISQREENLIAEEDDNSLQHLLIRRLIALVNANLDDNGTPPSETDALFPFVALRVELQHLRDQFVLE</sequence>
<dbReference type="Pfam" id="PF05192">
    <property type="entry name" value="MutS_III"/>
    <property type="match status" value="1"/>
</dbReference>
<evidence type="ECO:0000256" key="3">
    <source>
        <dbReference type="ARBA" id="ARBA00022840"/>
    </source>
</evidence>
<evidence type="ECO:0000313" key="8">
    <source>
        <dbReference type="Proteomes" id="UP000481153"/>
    </source>
</evidence>
<dbReference type="EMBL" id="VJMJ01000160">
    <property type="protein sequence ID" value="KAF0729827.1"/>
    <property type="molecule type" value="Genomic_DNA"/>
</dbReference>
<dbReference type="InterPro" id="IPR000432">
    <property type="entry name" value="DNA_mismatch_repair_MutS_C"/>
</dbReference>
<dbReference type="InterPro" id="IPR045076">
    <property type="entry name" value="MutS"/>
</dbReference>
<dbReference type="GO" id="GO:0030983">
    <property type="term" value="F:mismatched DNA binding"/>
    <property type="evidence" value="ECO:0007669"/>
    <property type="project" value="InterPro"/>
</dbReference>
<keyword evidence="8" id="KW-1185">Reference proteome</keyword>
<gene>
    <name evidence="7" type="ORF">Ae201684_012610</name>
</gene>
<dbReference type="SUPFAM" id="SSF52540">
    <property type="entry name" value="P-loop containing nucleoside triphosphate hydrolases"/>
    <property type="match status" value="1"/>
</dbReference>
<dbReference type="GO" id="GO:0140664">
    <property type="term" value="F:ATP-dependent DNA damage sensor activity"/>
    <property type="evidence" value="ECO:0007669"/>
    <property type="project" value="InterPro"/>
</dbReference>
<proteinExistence type="inferred from homology"/>
<organism evidence="7 8">
    <name type="scientific">Aphanomyces euteiches</name>
    <dbReference type="NCBI Taxonomy" id="100861"/>
    <lineage>
        <taxon>Eukaryota</taxon>
        <taxon>Sar</taxon>
        <taxon>Stramenopiles</taxon>
        <taxon>Oomycota</taxon>
        <taxon>Saprolegniomycetes</taxon>
        <taxon>Saprolegniales</taxon>
        <taxon>Verrucalvaceae</taxon>
        <taxon>Aphanomyces</taxon>
    </lineage>
</organism>
<dbReference type="PANTHER" id="PTHR11361:SF21">
    <property type="entry name" value="MUTS PROTEIN HOMOLOG 4"/>
    <property type="match status" value="1"/>
</dbReference>
<dbReference type="Pfam" id="PF05190">
    <property type="entry name" value="MutS_IV"/>
    <property type="match status" value="1"/>
</dbReference>
<keyword evidence="3" id="KW-0067">ATP-binding</keyword>
<dbReference type="PROSITE" id="PS00486">
    <property type="entry name" value="DNA_MISMATCH_REPAIR_2"/>
    <property type="match status" value="1"/>
</dbReference>
<dbReference type="SUPFAM" id="SSF48334">
    <property type="entry name" value="DNA repair protein MutS, domain III"/>
    <property type="match status" value="1"/>
</dbReference>
<protein>
    <recommendedName>
        <fullName evidence="6">DNA mismatch repair proteins mutS family domain-containing protein</fullName>
    </recommendedName>
</protein>
<comment type="caution">
    <text evidence="7">The sequence shown here is derived from an EMBL/GenBank/DDBJ whole genome shotgun (WGS) entry which is preliminary data.</text>
</comment>
<reference evidence="7 8" key="1">
    <citation type="submission" date="2019-07" db="EMBL/GenBank/DDBJ databases">
        <title>Genomics analysis of Aphanomyces spp. identifies a new class of oomycete effector associated with host adaptation.</title>
        <authorList>
            <person name="Gaulin E."/>
        </authorList>
    </citation>
    <scope>NUCLEOTIDE SEQUENCE [LARGE SCALE GENOMIC DNA]</scope>
    <source>
        <strain evidence="7 8">ATCC 201684</strain>
    </source>
</reference>
<keyword evidence="5" id="KW-0469">Meiosis</keyword>
<dbReference type="PANTHER" id="PTHR11361">
    <property type="entry name" value="DNA MISMATCH REPAIR PROTEIN MUTS FAMILY MEMBER"/>
    <property type="match status" value="1"/>
</dbReference>
<evidence type="ECO:0000256" key="1">
    <source>
        <dbReference type="ARBA" id="ARBA00006271"/>
    </source>
</evidence>
<dbReference type="InterPro" id="IPR027417">
    <property type="entry name" value="P-loop_NTPase"/>
</dbReference>
<evidence type="ECO:0000313" key="7">
    <source>
        <dbReference type="EMBL" id="KAF0729827.1"/>
    </source>
</evidence>
<dbReference type="Gene3D" id="1.10.1420.10">
    <property type="match status" value="2"/>
</dbReference>
<dbReference type="GO" id="GO:0007131">
    <property type="term" value="P:reciprocal meiotic recombination"/>
    <property type="evidence" value="ECO:0007669"/>
    <property type="project" value="TreeGrafter"/>
</dbReference>
<dbReference type="SMART" id="SM00533">
    <property type="entry name" value="MUTSd"/>
    <property type="match status" value="1"/>
</dbReference>